<keyword evidence="2" id="KW-1003">Cell membrane</keyword>
<comment type="similarity">
    <text evidence="6">Belongs to the ABC-4 integral membrane protein family.</text>
</comment>
<feature type="transmembrane region" description="Helical" evidence="7">
    <location>
        <begin position="354"/>
        <end position="380"/>
    </location>
</feature>
<evidence type="ECO:0000256" key="5">
    <source>
        <dbReference type="ARBA" id="ARBA00023136"/>
    </source>
</evidence>
<comment type="subcellular location">
    <subcellularLocation>
        <location evidence="1">Cell membrane</location>
        <topology evidence="1">Multi-pass membrane protein</topology>
    </subcellularLocation>
</comment>
<dbReference type="GO" id="GO:0005886">
    <property type="term" value="C:plasma membrane"/>
    <property type="evidence" value="ECO:0007669"/>
    <property type="project" value="UniProtKB-SubCell"/>
</dbReference>
<feature type="domain" description="ABC3 transporter permease C-terminal" evidence="8">
    <location>
        <begin position="259"/>
        <end position="385"/>
    </location>
</feature>
<evidence type="ECO:0000256" key="2">
    <source>
        <dbReference type="ARBA" id="ARBA00022475"/>
    </source>
</evidence>
<dbReference type="Proteomes" id="UP000233248">
    <property type="component" value="Unassembled WGS sequence"/>
</dbReference>
<evidence type="ECO:0000259" key="8">
    <source>
        <dbReference type="Pfam" id="PF02687"/>
    </source>
</evidence>
<evidence type="ECO:0000256" key="7">
    <source>
        <dbReference type="SAM" id="Phobius"/>
    </source>
</evidence>
<feature type="transmembrane region" description="Helical" evidence="7">
    <location>
        <begin position="21"/>
        <end position="41"/>
    </location>
</feature>
<dbReference type="RefSeq" id="WP_101184777.1">
    <property type="nucleotide sequence ID" value="NZ_CP031218.1"/>
</dbReference>
<gene>
    <name evidence="9" type="ORF">CP960_07385</name>
</gene>
<feature type="transmembrane region" description="Helical" evidence="7">
    <location>
        <begin position="309"/>
        <end position="334"/>
    </location>
</feature>
<keyword evidence="10" id="KW-1185">Reference proteome</keyword>
<evidence type="ECO:0000256" key="6">
    <source>
        <dbReference type="ARBA" id="ARBA00038076"/>
    </source>
</evidence>
<accession>A0A2N1J2M6</accession>
<sequence length="392" mass="45347">MLNKSFYSFLFLMLFTHRSKHFSIFIISIILVFILSSVMFISTSLSKDIQYTLDSQPDFVVQKMKAGEVIDIDLSLIDKIEQVYGVKNVTSRVYGKYFFKPLKQSFTIVGVDFFEEQNSKNLKKLSKKLDMSKFLEKEYMIIGSGVKKLFDKFKYEKSYFFTTPLGESIEVEIYDVLDDTTSLLSNDMIILPKELAKIVLGVDEYKTSDIALNVPNELERANAKVEIILKDDNLRVISKDDMKSYYLNLFNYKTGLFLVLYIVTILTFLLILYQRYSMINSSDKKEIAILKAVGWSIKDILKLKVFENFLVAFFSFSIGIILSFIYIFVAKAPFLMQIFLGFSNLDFSYELTPYIPFGSIVTLFIFYVVPFLCVILIPVWKIATVDVIKSIK</sequence>
<evidence type="ECO:0000256" key="3">
    <source>
        <dbReference type="ARBA" id="ARBA00022692"/>
    </source>
</evidence>
<proteinExistence type="inferred from homology"/>
<dbReference type="InterPro" id="IPR003838">
    <property type="entry name" value="ABC3_permease_C"/>
</dbReference>
<keyword evidence="4 7" id="KW-1133">Transmembrane helix</keyword>
<protein>
    <submittedName>
        <fullName evidence="9">ABC transporter permease</fullName>
    </submittedName>
</protein>
<dbReference type="GO" id="GO:0022857">
    <property type="term" value="F:transmembrane transporter activity"/>
    <property type="evidence" value="ECO:0007669"/>
    <property type="project" value="TreeGrafter"/>
</dbReference>
<evidence type="ECO:0000313" key="10">
    <source>
        <dbReference type="Proteomes" id="UP000233248"/>
    </source>
</evidence>
<dbReference type="OrthoDB" id="8522929at2"/>
<organism evidence="9 10">
    <name type="scientific">Malaciobacter halophilus</name>
    <dbReference type="NCBI Taxonomy" id="197482"/>
    <lineage>
        <taxon>Bacteria</taxon>
        <taxon>Pseudomonadati</taxon>
        <taxon>Campylobacterota</taxon>
        <taxon>Epsilonproteobacteria</taxon>
        <taxon>Campylobacterales</taxon>
        <taxon>Arcobacteraceae</taxon>
        <taxon>Malaciobacter</taxon>
    </lineage>
</organism>
<keyword evidence="3 7" id="KW-0812">Transmembrane</keyword>
<dbReference type="EMBL" id="NXIF01000027">
    <property type="protein sequence ID" value="PKI80818.1"/>
    <property type="molecule type" value="Genomic_DNA"/>
</dbReference>
<evidence type="ECO:0000313" key="9">
    <source>
        <dbReference type="EMBL" id="PKI80818.1"/>
    </source>
</evidence>
<dbReference type="PANTHER" id="PTHR30572">
    <property type="entry name" value="MEMBRANE COMPONENT OF TRANSPORTER-RELATED"/>
    <property type="match status" value="1"/>
</dbReference>
<reference evidence="9 10" key="1">
    <citation type="submission" date="2017-09" db="EMBL/GenBank/DDBJ databases">
        <title>Genomics of the genus Arcobacter.</title>
        <authorList>
            <person name="Perez-Cataluna A."/>
            <person name="Figueras M.J."/>
            <person name="Salas-Masso N."/>
        </authorList>
    </citation>
    <scope>NUCLEOTIDE SEQUENCE [LARGE SCALE GENOMIC DNA]</scope>
    <source>
        <strain evidence="9 10">DSM 18005</strain>
    </source>
</reference>
<feature type="transmembrane region" description="Helical" evidence="7">
    <location>
        <begin position="255"/>
        <end position="273"/>
    </location>
</feature>
<dbReference type="PANTHER" id="PTHR30572:SF4">
    <property type="entry name" value="ABC TRANSPORTER PERMEASE YTRF"/>
    <property type="match status" value="1"/>
</dbReference>
<comment type="caution">
    <text evidence="9">The sequence shown here is derived from an EMBL/GenBank/DDBJ whole genome shotgun (WGS) entry which is preliminary data.</text>
</comment>
<evidence type="ECO:0000256" key="4">
    <source>
        <dbReference type="ARBA" id="ARBA00022989"/>
    </source>
</evidence>
<dbReference type="AlphaFoldDB" id="A0A2N1J2M6"/>
<dbReference type="InterPro" id="IPR050250">
    <property type="entry name" value="Macrolide_Exporter_MacB"/>
</dbReference>
<keyword evidence="5 7" id="KW-0472">Membrane</keyword>
<dbReference type="KEGG" id="ahs:AHALO_1488"/>
<name>A0A2N1J2M6_9BACT</name>
<dbReference type="Pfam" id="PF02687">
    <property type="entry name" value="FtsX"/>
    <property type="match status" value="1"/>
</dbReference>
<evidence type="ECO:0000256" key="1">
    <source>
        <dbReference type="ARBA" id="ARBA00004651"/>
    </source>
</evidence>